<dbReference type="Pfam" id="PF09962">
    <property type="entry name" value="DUF2196"/>
    <property type="match status" value="1"/>
</dbReference>
<dbReference type="RefSeq" id="WP_130646192.1">
    <property type="nucleotide sequence ID" value="NZ_PGCL01000001.1"/>
</dbReference>
<dbReference type="EMBL" id="PGCL01000001">
    <property type="protein sequence ID" value="TAJ45831.1"/>
    <property type="molecule type" value="Genomic_DNA"/>
</dbReference>
<dbReference type="AlphaFoldDB" id="A0A483CW99"/>
<name>A0A483CW99_9EURY</name>
<comment type="caution">
    <text evidence="1">The sequence shown here is derived from an EMBL/GenBank/DDBJ whole genome shotgun (WGS) entry which is preliminary data.</text>
</comment>
<evidence type="ECO:0008006" key="3">
    <source>
        <dbReference type="Google" id="ProtNLM"/>
    </source>
</evidence>
<dbReference type="PANTHER" id="PTHR40069:SF1">
    <property type="entry name" value="YWBE PROTEIN"/>
    <property type="match status" value="1"/>
</dbReference>
<dbReference type="Proteomes" id="UP000292580">
    <property type="component" value="Unassembled WGS sequence"/>
</dbReference>
<dbReference type="NCBIfam" id="TIGR03833">
    <property type="entry name" value="YwbE family protein"/>
    <property type="match status" value="1"/>
</dbReference>
<dbReference type="PANTHER" id="PTHR40069">
    <property type="entry name" value="YWBE PROTEIN"/>
    <property type="match status" value="1"/>
</dbReference>
<evidence type="ECO:0000313" key="2">
    <source>
        <dbReference type="Proteomes" id="UP000292580"/>
    </source>
</evidence>
<accession>A0A483CW99</accession>
<proteinExistence type="predicted"/>
<reference evidence="1 2" key="1">
    <citation type="submission" date="2017-11" db="EMBL/GenBank/DDBJ databases">
        <title>Isolation and Characterization of Methanofollis Species from Methane Seep Offshore SW Taiwan.</title>
        <authorList>
            <person name="Teng N.-H."/>
            <person name="Lai M.-C."/>
            <person name="Chen S.-C."/>
        </authorList>
    </citation>
    <scope>NUCLEOTIDE SEQUENCE [LARGE SCALE GENOMIC DNA]</scope>
    <source>
        <strain evidence="1 2">FWC-SCC2</strain>
    </source>
</reference>
<sequence length="81" mass="8999">MNGQWRREISPGMTVDIVLKADQRSGKRTRGVVATILTRSAHHPHGIKVRLRDGRVGRVCAIIPSDEQDGDKGDRQGAEER</sequence>
<dbReference type="InterPro" id="IPR019240">
    <property type="entry name" value="DUF2196"/>
</dbReference>
<organism evidence="1 2">
    <name type="scientific">Methanofollis fontis</name>
    <dbReference type="NCBI Taxonomy" id="2052832"/>
    <lineage>
        <taxon>Archaea</taxon>
        <taxon>Methanobacteriati</taxon>
        <taxon>Methanobacteriota</taxon>
        <taxon>Stenosarchaea group</taxon>
        <taxon>Methanomicrobia</taxon>
        <taxon>Methanomicrobiales</taxon>
        <taxon>Methanomicrobiaceae</taxon>
        <taxon>Methanofollis</taxon>
    </lineage>
</organism>
<gene>
    <name evidence="1" type="ORF">CUJ86_00395</name>
</gene>
<dbReference type="OrthoDB" id="2792at2157"/>
<protein>
    <recommendedName>
        <fullName evidence="3">YwbE family protein</fullName>
    </recommendedName>
</protein>
<keyword evidence="2" id="KW-1185">Reference proteome</keyword>
<evidence type="ECO:0000313" key="1">
    <source>
        <dbReference type="EMBL" id="TAJ45831.1"/>
    </source>
</evidence>